<evidence type="ECO:0000256" key="3">
    <source>
        <dbReference type="ARBA" id="ARBA00022833"/>
    </source>
</evidence>
<keyword evidence="9" id="KW-1185">Reference proteome</keyword>
<reference evidence="10" key="3">
    <citation type="submission" date="2025-04" db="UniProtKB">
        <authorList>
            <consortium name="RefSeq"/>
        </authorList>
    </citation>
    <scope>IDENTIFICATION</scope>
    <source>
        <strain evidence="10">CBS 781.70</strain>
    </source>
</reference>
<dbReference type="SMART" id="SM00184">
    <property type="entry name" value="RING"/>
    <property type="match status" value="1"/>
</dbReference>
<dbReference type="GO" id="GO:0008270">
    <property type="term" value="F:zinc ion binding"/>
    <property type="evidence" value="ECO:0007669"/>
    <property type="project" value="UniProtKB-KW"/>
</dbReference>
<evidence type="ECO:0000313" key="10">
    <source>
        <dbReference type="RefSeq" id="XP_033534259.1"/>
    </source>
</evidence>
<dbReference type="InterPro" id="IPR001965">
    <property type="entry name" value="Znf_PHD"/>
</dbReference>
<evidence type="ECO:0000256" key="4">
    <source>
        <dbReference type="PROSITE-ProRule" id="PRU00175"/>
    </source>
</evidence>
<dbReference type="RefSeq" id="XP_033534259.1">
    <property type="nucleotide sequence ID" value="XM_033678105.1"/>
</dbReference>
<evidence type="ECO:0000313" key="8">
    <source>
        <dbReference type="EMBL" id="KAF1812628.1"/>
    </source>
</evidence>
<dbReference type="InterPro" id="IPR047157">
    <property type="entry name" value="PHRF1/Atg35"/>
</dbReference>
<feature type="domain" description="RING-type" evidence="7">
    <location>
        <begin position="5"/>
        <end position="86"/>
    </location>
</feature>
<feature type="compositionally biased region" description="Pro residues" evidence="5">
    <location>
        <begin position="357"/>
        <end position="373"/>
    </location>
</feature>
<dbReference type="SMART" id="SM00249">
    <property type="entry name" value="PHD"/>
    <property type="match status" value="1"/>
</dbReference>
<dbReference type="InterPro" id="IPR019787">
    <property type="entry name" value="Znf_PHD-finger"/>
</dbReference>
<dbReference type="Gene3D" id="3.30.40.10">
    <property type="entry name" value="Zinc/RING finger domain, C3HC4 (zinc finger)"/>
    <property type="match status" value="2"/>
</dbReference>
<dbReference type="PANTHER" id="PTHR12618">
    <property type="entry name" value="PHD AND RING FINGER DOMAIN-CONTAINING PROTEIN 1"/>
    <property type="match status" value="1"/>
</dbReference>
<evidence type="ECO:0000256" key="5">
    <source>
        <dbReference type="SAM" id="MobiDB-lite"/>
    </source>
</evidence>
<evidence type="ECO:0000259" key="6">
    <source>
        <dbReference type="PROSITE" id="PS50016"/>
    </source>
</evidence>
<feature type="domain" description="PHD-type" evidence="6">
    <location>
        <begin position="133"/>
        <end position="181"/>
    </location>
</feature>
<evidence type="ECO:0000256" key="1">
    <source>
        <dbReference type="ARBA" id="ARBA00022723"/>
    </source>
</evidence>
<accession>A0A6G1G3N5</accession>
<evidence type="ECO:0008006" key="11">
    <source>
        <dbReference type="Google" id="ProtNLM"/>
    </source>
</evidence>
<dbReference type="SUPFAM" id="SSF57850">
    <property type="entry name" value="RING/U-box"/>
    <property type="match status" value="1"/>
</dbReference>
<dbReference type="Pfam" id="PF13639">
    <property type="entry name" value="zf-RING_2"/>
    <property type="match status" value="1"/>
</dbReference>
<dbReference type="PANTHER" id="PTHR12618:SF20">
    <property type="entry name" value="PHD AND RING FINGER DOMAIN-CONTAINING PROTEIN 1"/>
    <property type="match status" value="1"/>
</dbReference>
<keyword evidence="3" id="KW-0862">Zinc</keyword>
<dbReference type="EMBL" id="ML975157">
    <property type="protein sequence ID" value="KAF1812628.1"/>
    <property type="molecule type" value="Genomic_DNA"/>
</dbReference>
<dbReference type="SUPFAM" id="SSF57903">
    <property type="entry name" value="FYVE/PHD zinc finger"/>
    <property type="match status" value="1"/>
</dbReference>
<evidence type="ECO:0000259" key="7">
    <source>
        <dbReference type="PROSITE" id="PS50089"/>
    </source>
</evidence>
<dbReference type="InterPro" id="IPR001841">
    <property type="entry name" value="Znf_RING"/>
</dbReference>
<gene>
    <name evidence="8 10" type="ORF">P152DRAFT_449339</name>
</gene>
<dbReference type="Pfam" id="PF00628">
    <property type="entry name" value="PHD"/>
    <property type="match status" value="1"/>
</dbReference>
<dbReference type="Proteomes" id="UP000504638">
    <property type="component" value="Unplaced"/>
</dbReference>
<protein>
    <recommendedName>
        <fullName evidence="11">RING-type domain-containing protein</fullName>
    </recommendedName>
</protein>
<keyword evidence="1" id="KW-0479">Metal-binding</keyword>
<evidence type="ECO:0000313" key="9">
    <source>
        <dbReference type="Proteomes" id="UP000504638"/>
    </source>
</evidence>
<feature type="region of interest" description="Disordered" evidence="5">
    <location>
        <begin position="282"/>
        <end position="386"/>
    </location>
</feature>
<dbReference type="InterPro" id="IPR013083">
    <property type="entry name" value="Znf_RING/FYVE/PHD"/>
</dbReference>
<dbReference type="OrthoDB" id="3943862at2759"/>
<name>A0A6G1G3N5_9PEZI</name>
<reference evidence="8 10" key="1">
    <citation type="submission" date="2020-01" db="EMBL/GenBank/DDBJ databases">
        <authorList>
            <consortium name="DOE Joint Genome Institute"/>
            <person name="Haridas S."/>
            <person name="Albert R."/>
            <person name="Binder M."/>
            <person name="Bloem J."/>
            <person name="Labutti K."/>
            <person name="Salamov A."/>
            <person name="Andreopoulos B."/>
            <person name="Baker S.E."/>
            <person name="Barry K."/>
            <person name="Bills G."/>
            <person name="Bluhm B.H."/>
            <person name="Cannon C."/>
            <person name="Castanera R."/>
            <person name="Culley D.E."/>
            <person name="Daum C."/>
            <person name="Ezra D."/>
            <person name="Gonzalez J.B."/>
            <person name="Henrissat B."/>
            <person name="Kuo A."/>
            <person name="Liang C."/>
            <person name="Lipzen A."/>
            <person name="Lutzoni F."/>
            <person name="Magnuson J."/>
            <person name="Mondo S."/>
            <person name="Nolan M."/>
            <person name="Ohm R."/>
            <person name="Pangilinan J."/>
            <person name="Park H.-J."/>
            <person name="Ramirez L."/>
            <person name="Alfaro M."/>
            <person name="Sun H."/>
            <person name="Tritt A."/>
            <person name="Yoshinaga Y."/>
            <person name="Zwiers L.-H."/>
            <person name="Turgeon B.G."/>
            <person name="Goodwin S.B."/>
            <person name="Spatafora J.W."/>
            <person name="Crous P.W."/>
            <person name="Grigoriev I.V."/>
        </authorList>
    </citation>
    <scope>NUCLEOTIDE SEQUENCE</scope>
    <source>
        <strain evidence="8 10">CBS 781.70</strain>
    </source>
</reference>
<dbReference type="AlphaFoldDB" id="A0A6G1G3N5"/>
<sequence>MAETCIVCLGDLNHGLARQASVPGVAAARSDSVTAIAKDASTSESDATPEIVDDDLVAHLLPCGHYLHDSCLKPWVERANSCPICRASFTMVELSTTVGGDVLSTYAVDEKQQMAEVDPGLVVDDDIFDEELGEPCMVCEEVGEEHEVIVCEYCDEPCHVFCAGFDEAPEGPWICYKCREQQQQTRWRQGRRGRPPPRRGAASLAWERVWRSIFNRLDFDLEFPFDEEDQARVDEAEHLPGWQRRLQIAASQGAGNRFRETAVLVHPKPEPESQEEIRAWNAFDKARQLDEEPGSTSGRRKRKSVTTSPSEAPAEPERKLKRPRTRRPPETHDTTPEEAASSSRRDSAPGTSTAQPPSLPLLPPPPPPPPPPHRSGIVEKPEGPSFLQSLLKERVAREEVERAVVGGKEEGVKEEEG</sequence>
<dbReference type="GeneID" id="54418675"/>
<keyword evidence="2 4" id="KW-0863">Zinc-finger</keyword>
<dbReference type="InterPro" id="IPR011011">
    <property type="entry name" value="Znf_FYVE_PHD"/>
</dbReference>
<organism evidence="8">
    <name type="scientific">Eremomyces bilateralis CBS 781.70</name>
    <dbReference type="NCBI Taxonomy" id="1392243"/>
    <lineage>
        <taxon>Eukaryota</taxon>
        <taxon>Fungi</taxon>
        <taxon>Dikarya</taxon>
        <taxon>Ascomycota</taxon>
        <taxon>Pezizomycotina</taxon>
        <taxon>Dothideomycetes</taxon>
        <taxon>Dothideomycetes incertae sedis</taxon>
        <taxon>Eremomycetales</taxon>
        <taxon>Eremomycetaceae</taxon>
        <taxon>Eremomyces</taxon>
    </lineage>
</organism>
<evidence type="ECO:0000256" key="2">
    <source>
        <dbReference type="ARBA" id="ARBA00022771"/>
    </source>
</evidence>
<proteinExistence type="predicted"/>
<dbReference type="PROSITE" id="PS50089">
    <property type="entry name" value="ZF_RING_2"/>
    <property type="match status" value="1"/>
</dbReference>
<dbReference type="PROSITE" id="PS50016">
    <property type="entry name" value="ZF_PHD_2"/>
    <property type="match status" value="1"/>
</dbReference>
<reference evidence="10" key="2">
    <citation type="submission" date="2020-04" db="EMBL/GenBank/DDBJ databases">
        <authorList>
            <consortium name="NCBI Genome Project"/>
        </authorList>
    </citation>
    <scope>NUCLEOTIDE SEQUENCE</scope>
    <source>
        <strain evidence="10">CBS 781.70</strain>
    </source>
</reference>